<dbReference type="KEGG" id="sarm:DVA86_06850"/>
<sequence>MMLLSKLFHDSDDFHEITLDEGDPSLDPDLIGDNDRLLLDLSLCEESRYPKAQAKVAAFLPLLRARGSVLVVVLPHHLEQRPHDDFSLYTVEIERPRGAALLWRCLRLAEIYPAPEELREPKLAEFLDSSPGMETITSFADLVVRARRRSRQHEGFPAWRDEAIRALLNRSRNAAADIVLHDGQRRALCLSTAMLHEAPPDEIFSANEELLCVLRQPVDERPRLDHTDLTRRFSDIKAQPDGYGRVQFDLLAYDAAVRTHFWTYYPDLRPQFRTWVGRCVQRPTLGRQARSSLIYRFAEQCLRVDRPDDLTGLVCQWTAAGKSDHLLEAGYLALMHGLEHERYGARFRHELWEWSREPNLSESLARVLTSVCSEVVATRHPDQALVRLHHLSRHRCNSAADNARNALLQLVRPDNRLWRRLLHRLCRDLPRIAQERDAAVFLELATPSRLTDSGSRTRPLITNAEIRTQLLTCWTAVVHQQPRTFWEPYAQRWLTAASEDILNRERLLDILVDACAHESRALSQLYVVARDWAARSQSDSRASHTEVSSRLSTKLRAVLGVKLPSPHPRDPQETAP</sequence>
<proteinExistence type="predicted"/>
<organism evidence="1 2">
    <name type="scientific">Streptomyces armeniacus</name>
    <dbReference type="NCBI Taxonomy" id="83291"/>
    <lineage>
        <taxon>Bacteria</taxon>
        <taxon>Bacillati</taxon>
        <taxon>Actinomycetota</taxon>
        <taxon>Actinomycetes</taxon>
        <taxon>Kitasatosporales</taxon>
        <taxon>Streptomycetaceae</taxon>
        <taxon>Streptomyces</taxon>
    </lineage>
</organism>
<dbReference type="Proteomes" id="UP000254425">
    <property type="component" value="Chromosome"/>
</dbReference>
<reference evidence="1 2" key="1">
    <citation type="submission" date="2018-07" db="EMBL/GenBank/DDBJ databases">
        <title>Draft genome of the type strain Streptomyces armeniacus ATCC 15676.</title>
        <authorList>
            <person name="Labana P."/>
            <person name="Gosse J.T."/>
            <person name="Boddy C.N."/>
        </authorList>
    </citation>
    <scope>NUCLEOTIDE SEQUENCE [LARGE SCALE GENOMIC DNA]</scope>
    <source>
        <strain evidence="1 2">ATCC 15676</strain>
    </source>
</reference>
<protein>
    <submittedName>
        <fullName evidence="1">Uncharacterized protein</fullName>
    </submittedName>
</protein>
<evidence type="ECO:0000313" key="1">
    <source>
        <dbReference type="EMBL" id="AXK32410.1"/>
    </source>
</evidence>
<evidence type="ECO:0000313" key="2">
    <source>
        <dbReference type="Proteomes" id="UP000254425"/>
    </source>
</evidence>
<accession>A0A345XL94</accession>
<dbReference type="EMBL" id="CP031320">
    <property type="protein sequence ID" value="AXK32410.1"/>
    <property type="molecule type" value="Genomic_DNA"/>
</dbReference>
<dbReference type="AlphaFoldDB" id="A0A345XL94"/>
<keyword evidence="2" id="KW-1185">Reference proteome</keyword>
<name>A0A345XL94_9ACTN</name>
<gene>
    <name evidence="1" type="ORF">DVA86_06850</name>
</gene>